<gene>
    <name evidence="13" type="primary">yecS_3</name>
    <name evidence="13" type="ORF">NCTC9637_03372</name>
</gene>
<keyword evidence="7" id="KW-0029">Amino-acid transport</keyword>
<comment type="subcellular location">
    <subcellularLocation>
        <location evidence="1">Cell inner membrane</location>
        <topology evidence="1">Multi-pass membrane protein</topology>
    </subcellularLocation>
    <subcellularLocation>
        <location evidence="10">Cell membrane</location>
        <topology evidence="10">Multi-pass membrane protein</topology>
    </subcellularLocation>
</comment>
<dbReference type="CDD" id="cd06261">
    <property type="entry name" value="TM_PBP2"/>
    <property type="match status" value="1"/>
</dbReference>
<feature type="domain" description="ABC transmembrane type-1" evidence="12">
    <location>
        <begin position="59"/>
        <end position="266"/>
    </location>
</feature>
<protein>
    <submittedName>
        <fullName evidence="13">Amino acid ABC transporter permease</fullName>
    </submittedName>
</protein>
<keyword evidence="4" id="KW-1003">Cell membrane</keyword>
<keyword evidence="5" id="KW-0997">Cell inner membrane</keyword>
<dbReference type="InterPro" id="IPR043429">
    <property type="entry name" value="ArtM/GltK/GlnP/TcyL/YhdX-like"/>
</dbReference>
<keyword evidence="8 10" id="KW-1133">Transmembrane helix</keyword>
<evidence type="ECO:0000256" key="9">
    <source>
        <dbReference type="ARBA" id="ARBA00023136"/>
    </source>
</evidence>
<evidence type="ECO:0000256" key="5">
    <source>
        <dbReference type="ARBA" id="ARBA00022519"/>
    </source>
</evidence>
<comment type="similarity">
    <text evidence="2">Belongs to the binding-protein-dependent transport system permease family. HisMQ subfamily.</text>
</comment>
<feature type="transmembrane region" description="Helical" evidence="10">
    <location>
        <begin position="58"/>
        <end position="83"/>
    </location>
</feature>
<evidence type="ECO:0000256" key="10">
    <source>
        <dbReference type="RuleBase" id="RU363032"/>
    </source>
</evidence>
<evidence type="ECO:0000256" key="1">
    <source>
        <dbReference type="ARBA" id="ARBA00004429"/>
    </source>
</evidence>
<dbReference type="Pfam" id="PF00528">
    <property type="entry name" value="BPD_transp_1"/>
    <property type="match status" value="1"/>
</dbReference>
<keyword evidence="9 10" id="KW-0472">Membrane</keyword>
<dbReference type="NCBIfam" id="TIGR01726">
    <property type="entry name" value="HEQRo_perm_3TM"/>
    <property type="match status" value="1"/>
</dbReference>
<dbReference type="GO" id="GO:0043190">
    <property type="term" value="C:ATP-binding cassette (ABC) transporter complex"/>
    <property type="evidence" value="ECO:0007669"/>
    <property type="project" value="InterPro"/>
</dbReference>
<dbReference type="Proteomes" id="UP000255099">
    <property type="component" value="Unassembled WGS sequence"/>
</dbReference>
<evidence type="ECO:0000256" key="4">
    <source>
        <dbReference type="ARBA" id="ARBA00022475"/>
    </source>
</evidence>
<dbReference type="GO" id="GO:0006865">
    <property type="term" value="P:amino acid transport"/>
    <property type="evidence" value="ECO:0007669"/>
    <property type="project" value="UniProtKB-KW"/>
</dbReference>
<dbReference type="PANTHER" id="PTHR30614">
    <property type="entry name" value="MEMBRANE COMPONENT OF AMINO ACID ABC TRANSPORTER"/>
    <property type="match status" value="1"/>
</dbReference>
<dbReference type="EMBL" id="UGLB01000003">
    <property type="protein sequence ID" value="STT48427.1"/>
    <property type="molecule type" value="Genomic_DNA"/>
</dbReference>
<keyword evidence="3 10" id="KW-0813">Transport</keyword>
<dbReference type="Gene3D" id="1.10.3720.10">
    <property type="entry name" value="MetI-like"/>
    <property type="match status" value="1"/>
</dbReference>
<evidence type="ECO:0000256" key="3">
    <source>
        <dbReference type="ARBA" id="ARBA00022448"/>
    </source>
</evidence>
<dbReference type="PROSITE" id="PS50928">
    <property type="entry name" value="ABC_TM1"/>
    <property type="match status" value="1"/>
</dbReference>
<evidence type="ECO:0000256" key="2">
    <source>
        <dbReference type="ARBA" id="ARBA00010072"/>
    </source>
</evidence>
<feature type="transmembrane region" description="Helical" evidence="10">
    <location>
        <begin position="95"/>
        <end position="115"/>
    </location>
</feature>
<feature type="transmembrane region" description="Helical" evidence="10">
    <location>
        <begin position="18"/>
        <end position="38"/>
    </location>
</feature>
<evidence type="ECO:0000256" key="6">
    <source>
        <dbReference type="ARBA" id="ARBA00022692"/>
    </source>
</evidence>
<organism evidence="13 14">
    <name type="scientific">Klebsiella pneumoniae</name>
    <dbReference type="NCBI Taxonomy" id="573"/>
    <lineage>
        <taxon>Bacteria</taxon>
        <taxon>Pseudomonadati</taxon>
        <taxon>Pseudomonadota</taxon>
        <taxon>Gammaproteobacteria</taxon>
        <taxon>Enterobacterales</taxon>
        <taxon>Enterobacteriaceae</taxon>
        <taxon>Klebsiella/Raoultella group</taxon>
        <taxon>Klebsiella</taxon>
        <taxon>Klebsiella pneumoniae complex</taxon>
    </lineage>
</organism>
<evidence type="ECO:0000256" key="11">
    <source>
        <dbReference type="SAM" id="MobiDB-lite"/>
    </source>
</evidence>
<feature type="compositionally biased region" description="Low complexity" evidence="11">
    <location>
        <begin position="284"/>
        <end position="296"/>
    </location>
</feature>
<evidence type="ECO:0000256" key="8">
    <source>
        <dbReference type="ARBA" id="ARBA00022989"/>
    </source>
</evidence>
<dbReference type="GO" id="GO:0022857">
    <property type="term" value="F:transmembrane transporter activity"/>
    <property type="evidence" value="ECO:0007669"/>
    <property type="project" value="InterPro"/>
</dbReference>
<reference evidence="13 14" key="1">
    <citation type="submission" date="2018-06" db="EMBL/GenBank/DDBJ databases">
        <authorList>
            <consortium name="Pathogen Informatics"/>
            <person name="Doyle S."/>
        </authorList>
    </citation>
    <scope>NUCLEOTIDE SEQUENCE [LARGE SCALE GENOMIC DNA]</scope>
    <source>
        <strain evidence="13 14">NCTC9637</strain>
    </source>
</reference>
<accession>A0A377W387</accession>
<sequence>MHSSETIKVVPARYPLRVVGALVALLVLAVVIQSVAFNPRWEWGVFARWFFDPVILEGLGQTLLLTLLGTVLSVIFGGLLALARLSSSWLLSSLAWGYIWLFRSLPLIVVLIILYNFSYLYDTLSLGIPFTGVTWASYQTINVLGQFSTAVVGLTLVQSAYTAEIIRGGFLGVDHGQYEAAAALGLPAWRRTLRIILPQALRTILPSGFNEIISLAKGTAMVYVLAMPELFYTIQMIYNRTQEVIPLLMVGAAWYLAITSVLSAIQYQVERGLARSERRTAVNSARSSRTTQSARQPQPQEAVHAQLS</sequence>
<dbReference type="PANTHER" id="PTHR30614:SF0">
    <property type="entry name" value="L-CYSTINE TRANSPORT SYSTEM PERMEASE PROTEIN TCYL"/>
    <property type="match status" value="1"/>
</dbReference>
<evidence type="ECO:0000313" key="13">
    <source>
        <dbReference type="EMBL" id="STT48427.1"/>
    </source>
</evidence>
<dbReference type="RefSeq" id="WP_115217083.1">
    <property type="nucleotide sequence ID" value="NZ_UGJZ01000001.1"/>
</dbReference>
<dbReference type="InterPro" id="IPR000515">
    <property type="entry name" value="MetI-like"/>
</dbReference>
<feature type="region of interest" description="Disordered" evidence="11">
    <location>
        <begin position="278"/>
        <end position="308"/>
    </location>
</feature>
<name>A0A377W387_KLEPN</name>
<keyword evidence="6 10" id="KW-0812">Transmembrane</keyword>
<evidence type="ECO:0000256" key="7">
    <source>
        <dbReference type="ARBA" id="ARBA00022970"/>
    </source>
</evidence>
<feature type="transmembrane region" description="Helical" evidence="10">
    <location>
        <begin position="244"/>
        <end position="265"/>
    </location>
</feature>
<proteinExistence type="inferred from homology"/>
<dbReference type="SUPFAM" id="SSF161098">
    <property type="entry name" value="MetI-like"/>
    <property type="match status" value="1"/>
</dbReference>
<dbReference type="AlphaFoldDB" id="A0A377W387"/>
<dbReference type="InterPro" id="IPR010065">
    <property type="entry name" value="AA_ABC_transptr_permease_3TM"/>
</dbReference>
<feature type="transmembrane region" description="Helical" evidence="10">
    <location>
        <begin position="135"/>
        <end position="157"/>
    </location>
</feature>
<evidence type="ECO:0000259" key="12">
    <source>
        <dbReference type="PROSITE" id="PS50928"/>
    </source>
</evidence>
<dbReference type="InterPro" id="IPR035906">
    <property type="entry name" value="MetI-like_sf"/>
</dbReference>
<evidence type="ECO:0000313" key="14">
    <source>
        <dbReference type="Proteomes" id="UP000255099"/>
    </source>
</evidence>